<dbReference type="Proteomes" id="UP000233440">
    <property type="component" value="Unassembled WGS sequence"/>
</dbReference>
<proteinExistence type="predicted"/>
<dbReference type="InterPro" id="IPR046198">
    <property type="entry name" value="DUF6230"/>
</dbReference>
<comment type="caution">
    <text evidence="1">The sequence shown here is derived from an EMBL/GenBank/DDBJ whole genome shotgun (WGS) entry which is preliminary data.</text>
</comment>
<dbReference type="AlphaFoldDB" id="A0A2N3LGQ3"/>
<dbReference type="Pfam" id="PF19741">
    <property type="entry name" value="DUF6230"/>
    <property type="match status" value="1"/>
</dbReference>
<organism evidence="1 2">
    <name type="scientific">Heyndrickxia camelliae</name>
    <dbReference type="NCBI Taxonomy" id="1707093"/>
    <lineage>
        <taxon>Bacteria</taxon>
        <taxon>Bacillati</taxon>
        <taxon>Bacillota</taxon>
        <taxon>Bacilli</taxon>
        <taxon>Bacillales</taxon>
        <taxon>Bacillaceae</taxon>
        <taxon>Heyndrickxia</taxon>
    </lineage>
</organism>
<dbReference type="EMBL" id="PIQO01000015">
    <property type="protein sequence ID" value="PKR83808.1"/>
    <property type="molecule type" value="Genomic_DNA"/>
</dbReference>
<dbReference type="RefSeq" id="WP_101355506.1">
    <property type="nucleotide sequence ID" value="NZ_PIQO01000015.1"/>
</dbReference>
<sequence>MNEGVVMIQGKTSKKLFFSALLCGFLMLGGLFAVFGITGVAYATPIGGIGKFNVSFDKMVGHGFKLYGGLYGDPKTGDKEKVTPVFVNDIKNVEINNLVISRDVTIPILGKYEVRITAGKNSPVKIQGLIQKAALIQGDAKFTNMDISENYVNYSDPQAVSKAFTQGADTVTITNGSLDTNYLFQQAVTLPGMKVEFIKK</sequence>
<evidence type="ECO:0000313" key="2">
    <source>
        <dbReference type="Proteomes" id="UP000233440"/>
    </source>
</evidence>
<keyword evidence="2" id="KW-1185">Reference proteome</keyword>
<gene>
    <name evidence="1" type="ORF">CWO92_17550</name>
</gene>
<name>A0A2N3LGQ3_9BACI</name>
<evidence type="ECO:0000313" key="1">
    <source>
        <dbReference type="EMBL" id="PKR83808.1"/>
    </source>
</evidence>
<accession>A0A2N3LGQ3</accession>
<dbReference type="OrthoDB" id="2967500at2"/>
<protein>
    <submittedName>
        <fullName evidence="1">Uncharacterized protein</fullName>
    </submittedName>
</protein>
<reference evidence="1 2" key="1">
    <citation type="submission" date="2017-11" db="EMBL/GenBank/DDBJ databases">
        <title>Bacillus camelliae sp. nov., isolated from pu'er tea.</title>
        <authorList>
            <person name="Niu L."/>
        </authorList>
    </citation>
    <scope>NUCLEOTIDE SEQUENCE [LARGE SCALE GENOMIC DNA]</scope>
    <source>
        <strain evidence="1 2">7578-1</strain>
    </source>
</reference>